<dbReference type="EMBL" id="UHJA01000001">
    <property type="protein sequence ID" value="SUP76261.1"/>
    <property type="molecule type" value="Genomic_DNA"/>
</dbReference>
<dbReference type="RefSeq" id="WP_050129976.1">
    <property type="nucleotide sequence ID" value="NZ_CABHYA010000146.1"/>
</dbReference>
<dbReference type="OrthoDB" id="6477550at2"/>
<evidence type="ECO:0000313" key="1">
    <source>
        <dbReference type="EMBL" id="SUP76261.1"/>
    </source>
</evidence>
<reference evidence="1 2" key="1">
    <citation type="submission" date="2018-06" db="EMBL/GenBank/DDBJ databases">
        <authorList>
            <consortium name="Pathogen Informatics"/>
            <person name="Doyle S."/>
        </authorList>
    </citation>
    <scope>NUCLEOTIDE SEQUENCE [LARGE SCALE GENOMIC DNA]</scope>
    <source>
        <strain evidence="1 2">NCTC11470</strain>
    </source>
</reference>
<name>A0A380PRU5_YERFR</name>
<organism evidence="1 2">
    <name type="scientific">Yersinia frederiksenii</name>
    <dbReference type="NCBI Taxonomy" id="29484"/>
    <lineage>
        <taxon>Bacteria</taxon>
        <taxon>Pseudomonadati</taxon>
        <taxon>Pseudomonadota</taxon>
        <taxon>Gammaproteobacteria</taxon>
        <taxon>Enterobacterales</taxon>
        <taxon>Yersiniaceae</taxon>
        <taxon>Yersinia</taxon>
    </lineage>
</organism>
<sequence length="61" mass="7291">MIYVQFLEEEKLTIISWFAGPQNPDDYPYFDTITTDDPKWIAYYDSQDEVVKEILPKPIYP</sequence>
<accession>A0A380PRU5</accession>
<gene>
    <name evidence="1" type="ORF">NCTC11470_01289</name>
</gene>
<evidence type="ECO:0000313" key="2">
    <source>
        <dbReference type="Proteomes" id="UP000254835"/>
    </source>
</evidence>
<dbReference type="AlphaFoldDB" id="A0A380PRU5"/>
<dbReference type="Proteomes" id="UP000254835">
    <property type="component" value="Unassembled WGS sequence"/>
</dbReference>
<dbReference type="GeneID" id="57906523"/>
<proteinExistence type="predicted"/>
<protein>
    <submittedName>
        <fullName evidence="1">Uncharacterized protein</fullName>
    </submittedName>
</protein>